<evidence type="ECO:0000313" key="3">
    <source>
        <dbReference type="EMBL" id="KAA9110873.1"/>
    </source>
</evidence>
<gene>
    <name evidence="3" type="ORF">F6B43_04360</name>
</gene>
<evidence type="ECO:0000256" key="1">
    <source>
        <dbReference type="ARBA" id="ARBA00008710"/>
    </source>
</evidence>
<sequence length="135" mass="14350">MSDFNSRIIEEFRAHGGHVTTAGFGDRLVLLHTTGAKTGADRVSPLMGLPTENGWLVAASKGGAPEEPGWAHNLRVTPRAAVETGTGTVDAVAEELDGSERDRAWARFLSASPSFSTYEESAGRTIAVFHLVRSA</sequence>
<dbReference type="PANTHER" id="PTHR39428">
    <property type="entry name" value="F420H(2)-DEPENDENT QUINONE REDUCTASE RV1261C"/>
    <property type="match status" value="1"/>
</dbReference>
<protein>
    <submittedName>
        <fullName evidence="3">Nitroreductase family deazaflavin-dependent oxidoreductase</fullName>
    </submittedName>
</protein>
<dbReference type="Proteomes" id="UP000325827">
    <property type="component" value="Unassembled WGS sequence"/>
</dbReference>
<dbReference type="InterPro" id="IPR004378">
    <property type="entry name" value="F420H2_quin_Rdtase"/>
</dbReference>
<dbReference type="Gene3D" id="2.30.110.10">
    <property type="entry name" value="Electron Transport, Fmn-binding Protein, Chain A"/>
    <property type="match status" value="1"/>
</dbReference>
<reference evidence="4" key="1">
    <citation type="submission" date="2019-09" db="EMBL/GenBank/DDBJ databases">
        <title>Mumia zhuanghuii sp. nov. isolated from the intestinal contents of plateau pika (Ochotona curzoniae) in the Qinghai-Tibet plateau of China.</title>
        <authorList>
            <person name="Tian Z."/>
        </authorList>
    </citation>
    <scope>NUCLEOTIDE SEQUENCE [LARGE SCALE GENOMIC DNA]</scope>
    <source>
        <strain evidence="4">JCM 30598</strain>
    </source>
</reference>
<dbReference type="GO" id="GO:0016491">
    <property type="term" value="F:oxidoreductase activity"/>
    <property type="evidence" value="ECO:0007669"/>
    <property type="project" value="InterPro"/>
</dbReference>
<evidence type="ECO:0000313" key="4">
    <source>
        <dbReference type="Proteomes" id="UP000325827"/>
    </source>
</evidence>
<dbReference type="Pfam" id="PF04075">
    <property type="entry name" value="F420H2_quin_red"/>
    <property type="match status" value="1"/>
</dbReference>
<dbReference type="AlphaFoldDB" id="A0A5J5J7V6"/>
<evidence type="ECO:0000256" key="2">
    <source>
        <dbReference type="ARBA" id="ARBA00049106"/>
    </source>
</evidence>
<dbReference type="PANTHER" id="PTHR39428:SF1">
    <property type="entry name" value="F420H(2)-DEPENDENT QUINONE REDUCTASE RV1261C"/>
    <property type="match status" value="1"/>
</dbReference>
<dbReference type="GO" id="GO:0070967">
    <property type="term" value="F:coenzyme F420 binding"/>
    <property type="evidence" value="ECO:0007669"/>
    <property type="project" value="TreeGrafter"/>
</dbReference>
<dbReference type="NCBIfam" id="TIGR00026">
    <property type="entry name" value="hi_GC_TIGR00026"/>
    <property type="match status" value="1"/>
</dbReference>
<proteinExistence type="inferred from homology"/>
<comment type="caution">
    <text evidence="3">The sequence shown here is derived from an EMBL/GenBank/DDBJ whole genome shotgun (WGS) entry which is preliminary data.</text>
</comment>
<accession>A0A5J5J7V6</accession>
<comment type="catalytic activity">
    <reaction evidence="2">
        <text>oxidized coenzyme F420-(gamma-L-Glu)(n) + a quinol + H(+) = reduced coenzyme F420-(gamma-L-Glu)(n) + a quinone</text>
        <dbReference type="Rhea" id="RHEA:39663"/>
        <dbReference type="Rhea" id="RHEA-COMP:12939"/>
        <dbReference type="Rhea" id="RHEA-COMP:14378"/>
        <dbReference type="ChEBI" id="CHEBI:15378"/>
        <dbReference type="ChEBI" id="CHEBI:24646"/>
        <dbReference type="ChEBI" id="CHEBI:132124"/>
        <dbReference type="ChEBI" id="CHEBI:133980"/>
        <dbReference type="ChEBI" id="CHEBI:139511"/>
    </reaction>
</comment>
<comment type="similarity">
    <text evidence="1">Belongs to the F420H(2)-dependent quinone reductase family.</text>
</comment>
<organism evidence="3 4">
    <name type="scientific">Microbacterium rhizomatis</name>
    <dbReference type="NCBI Taxonomy" id="1631477"/>
    <lineage>
        <taxon>Bacteria</taxon>
        <taxon>Bacillati</taxon>
        <taxon>Actinomycetota</taxon>
        <taxon>Actinomycetes</taxon>
        <taxon>Micrococcales</taxon>
        <taxon>Microbacteriaceae</taxon>
        <taxon>Microbacterium</taxon>
    </lineage>
</organism>
<dbReference type="InterPro" id="IPR012349">
    <property type="entry name" value="Split_barrel_FMN-bd"/>
</dbReference>
<dbReference type="OrthoDB" id="8225825at2"/>
<dbReference type="GO" id="GO:0005886">
    <property type="term" value="C:plasma membrane"/>
    <property type="evidence" value="ECO:0007669"/>
    <property type="project" value="TreeGrafter"/>
</dbReference>
<name>A0A5J5J7V6_9MICO</name>
<dbReference type="RefSeq" id="WP_150447646.1">
    <property type="nucleotide sequence ID" value="NZ_VYSA01000001.1"/>
</dbReference>
<keyword evidence="4" id="KW-1185">Reference proteome</keyword>
<dbReference type="EMBL" id="VYSA01000001">
    <property type="protein sequence ID" value="KAA9110873.1"/>
    <property type="molecule type" value="Genomic_DNA"/>
</dbReference>